<feature type="domain" description="NADP-dependent oxidoreductase" evidence="2">
    <location>
        <begin position="1"/>
        <end position="259"/>
    </location>
</feature>
<evidence type="ECO:0000256" key="1">
    <source>
        <dbReference type="ARBA" id="ARBA00023002"/>
    </source>
</evidence>
<sequence length="281" mass="31837">MTFLDTADMYGWGHNEELLNKAIKSHRNNITLATKTGFARKSQGAQDYYIDGSPAHIKEACDASLKRLGIDIIDLYYLHRVDPQIPIEESIGAMAELIKAGKIRHIGISEVKPETIRRASKVHPIAAVQTEYSLWERRPEKEIIPTCLELGIAFVAYSPLGRGFLTGTITNIHQLTTDDFRLRLPRFQGENLIANQKLIRKFKKIAKEKHCRLSQLALAWILAQSTSIIPIPGTKKLSYLEENLEALNLELSPEDLNHLGHLFSLNRAKGNKYPKEFEREA</sequence>
<dbReference type="PRINTS" id="PR00069">
    <property type="entry name" value="ALDKETRDTASE"/>
</dbReference>
<dbReference type="PANTHER" id="PTHR43625">
    <property type="entry name" value="AFLATOXIN B1 ALDEHYDE REDUCTASE"/>
    <property type="match status" value="1"/>
</dbReference>
<evidence type="ECO:0000259" key="2">
    <source>
        <dbReference type="Pfam" id="PF00248"/>
    </source>
</evidence>
<reference evidence="3" key="1">
    <citation type="journal article" date="2020" name="Microbiol. Resour. Announc.">
        <title>Complete Genome Sequence of Novel Psychrotolerant Legionella Strain TUM19329, Isolated from Antarctic Lake Sediment.</title>
        <authorList>
            <person name="Shimada S."/>
            <person name="Nakai R."/>
            <person name="Aoki K."/>
            <person name="Shimoeda N."/>
            <person name="Ohno G."/>
            <person name="Miyazaki Y."/>
            <person name="Kudoh S."/>
            <person name="Imura S."/>
            <person name="Watanabe K."/>
            <person name="Ishii Y."/>
            <person name="Tateda K."/>
        </authorList>
    </citation>
    <scope>NUCLEOTIDE SEQUENCE [LARGE SCALE GENOMIC DNA]</scope>
    <source>
        <strain evidence="3">TUM19329</strain>
    </source>
</reference>
<name>A0A6F8T4M5_9GAMM</name>
<gene>
    <name evidence="3" type="ORF">TUM19329_19950</name>
</gene>
<dbReference type="GO" id="GO:0005737">
    <property type="term" value="C:cytoplasm"/>
    <property type="evidence" value="ECO:0007669"/>
    <property type="project" value="TreeGrafter"/>
</dbReference>
<dbReference type="PANTHER" id="PTHR43625:SF40">
    <property type="entry name" value="ALDO-KETO REDUCTASE YAKC [NADP(+)]"/>
    <property type="match status" value="1"/>
</dbReference>
<accession>A0A6F8T4M5</accession>
<evidence type="ECO:0000313" key="4">
    <source>
        <dbReference type="Proteomes" id="UP000502894"/>
    </source>
</evidence>
<dbReference type="InterPro" id="IPR020471">
    <property type="entry name" value="AKR"/>
</dbReference>
<dbReference type="InterPro" id="IPR050791">
    <property type="entry name" value="Aldo-Keto_reductase"/>
</dbReference>
<organism evidence="3 4">
    <name type="scientific">Legionella antarctica</name>
    <dbReference type="NCBI Taxonomy" id="2708020"/>
    <lineage>
        <taxon>Bacteria</taxon>
        <taxon>Pseudomonadati</taxon>
        <taxon>Pseudomonadota</taxon>
        <taxon>Gammaproteobacteria</taxon>
        <taxon>Legionellales</taxon>
        <taxon>Legionellaceae</taxon>
        <taxon>Legionella</taxon>
    </lineage>
</organism>
<proteinExistence type="predicted"/>
<dbReference type="GO" id="GO:0016491">
    <property type="term" value="F:oxidoreductase activity"/>
    <property type="evidence" value="ECO:0007669"/>
    <property type="project" value="UniProtKB-KW"/>
</dbReference>
<keyword evidence="4" id="KW-1185">Reference proteome</keyword>
<dbReference type="Gene3D" id="3.20.20.100">
    <property type="entry name" value="NADP-dependent oxidoreductase domain"/>
    <property type="match status" value="1"/>
</dbReference>
<dbReference type="AlphaFoldDB" id="A0A6F8T4M5"/>
<dbReference type="InterPro" id="IPR023210">
    <property type="entry name" value="NADP_OxRdtase_dom"/>
</dbReference>
<dbReference type="SUPFAM" id="SSF51430">
    <property type="entry name" value="NAD(P)-linked oxidoreductase"/>
    <property type="match status" value="1"/>
</dbReference>
<dbReference type="Proteomes" id="UP000502894">
    <property type="component" value="Chromosome"/>
</dbReference>
<keyword evidence="1" id="KW-0560">Oxidoreductase</keyword>
<dbReference type="RefSeq" id="WP_267313899.1">
    <property type="nucleotide sequence ID" value="NZ_AP022839.1"/>
</dbReference>
<dbReference type="Pfam" id="PF00248">
    <property type="entry name" value="Aldo_ket_red"/>
    <property type="match status" value="1"/>
</dbReference>
<dbReference type="EMBL" id="AP022839">
    <property type="protein sequence ID" value="BCA95634.1"/>
    <property type="molecule type" value="Genomic_DNA"/>
</dbReference>
<evidence type="ECO:0000313" key="3">
    <source>
        <dbReference type="EMBL" id="BCA95634.1"/>
    </source>
</evidence>
<protein>
    <submittedName>
        <fullName evidence="3">Oxidoreductase</fullName>
    </submittedName>
</protein>
<dbReference type="InterPro" id="IPR036812">
    <property type="entry name" value="NAD(P)_OxRdtase_dom_sf"/>
</dbReference>
<dbReference type="KEGG" id="lant:TUM19329_19950"/>